<accession>A0A9P7KIZ3</accession>
<proteinExistence type="predicted"/>
<reference evidence="2" key="1">
    <citation type="submission" date="2021-02" db="EMBL/GenBank/DDBJ databases">
        <authorList>
            <person name="Nieuwenhuis M."/>
            <person name="Van De Peppel L.J.J."/>
        </authorList>
    </citation>
    <scope>NUCLEOTIDE SEQUENCE</scope>
    <source>
        <strain evidence="2">D49</strain>
    </source>
</reference>
<comment type="caution">
    <text evidence="2">The sequence shown here is derived from an EMBL/GenBank/DDBJ whole genome shotgun (WGS) entry which is preliminary data.</text>
</comment>
<evidence type="ECO:0000313" key="3">
    <source>
        <dbReference type="Proteomes" id="UP000717328"/>
    </source>
</evidence>
<sequence length="205" mass="23183">MKQIYKALTYLCPFEGWQPCDENGYDLPPNTPPPPPTLKSSEDYSPYGSETEFKLADFLYRKEQMSGTKITELMDIWAAHNASLPTDDCGTPPPPPFASASDLYNTIDSTELGDIPWQAFSVKYNGKLPQDGPIPTWMTKSYEVWFRDPLKVMESQIGNPDFVGEMDYAAKQVYGPDGQRIYGDTMSGNWPWEQSVRVPAQPKDY</sequence>
<dbReference type="OrthoDB" id="3199698at2759"/>
<evidence type="ECO:0000256" key="1">
    <source>
        <dbReference type="SAM" id="MobiDB-lite"/>
    </source>
</evidence>
<dbReference type="AlphaFoldDB" id="A0A9P7KIZ3"/>
<gene>
    <name evidence="2" type="ORF">H0H81_005788</name>
</gene>
<dbReference type="InterPro" id="IPR041078">
    <property type="entry name" value="Plavaka"/>
</dbReference>
<feature type="region of interest" description="Disordered" evidence="1">
    <location>
        <begin position="23"/>
        <end position="46"/>
    </location>
</feature>
<organism evidence="2 3">
    <name type="scientific">Sphagnurus paluster</name>
    <dbReference type="NCBI Taxonomy" id="117069"/>
    <lineage>
        <taxon>Eukaryota</taxon>
        <taxon>Fungi</taxon>
        <taxon>Dikarya</taxon>
        <taxon>Basidiomycota</taxon>
        <taxon>Agaricomycotina</taxon>
        <taxon>Agaricomycetes</taxon>
        <taxon>Agaricomycetidae</taxon>
        <taxon>Agaricales</taxon>
        <taxon>Tricholomatineae</taxon>
        <taxon>Lyophyllaceae</taxon>
        <taxon>Sphagnurus</taxon>
    </lineage>
</organism>
<dbReference type="Proteomes" id="UP000717328">
    <property type="component" value="Unassembled WGS sequence"/>
</dbReference>
<evidence type="ECO:0000313" key="2">
    <source>
        <dbReference type="EMBL" id="KAG5649156.1"/>
    </source>
</evidence>
<keyword evidence="3" id="KW-1185">Reference proteome</keyword>
<protein>
    <submittedName>
        <fullName evidence="2">Uncharacterized protein</fullName>
    </submittedName>
</protein>
<dbReference type="Pfam" id="PF18759">
    <property type="entry name" value="Plavaka"/>
    <property type="match status" value="1"/>
</dbReference>
<reference evidence="2" key="2">
    <citation type="submission" date="2021-10" db="EMBL/GenBank/DDBJ databases">
        <title>Phylogenomics reveals ancestral predisposition of the termite-cultivated fungus Termitomyces towards a domesticated lifestyle.</title>
        <authorList>
            <person name="Auxier B."/>
            <person name="Grum-Grzhimaylo A."/>
            <person name="Cardenas M.E."/>
            <person name="Lodge J.D."/>
            <person name="Laessoe T."/>
            <person name="Pedersen O."/>
            <person name="Smith M.E."/>
            <person name="Kuyper T.W."/>
            <person name="Franco-Molano E.A."/>
            <person name="Baroni T.J."/>
            <person name="Aanen D.K."/>
        </authorList>
    </citation>
    <scope>NUCLEOTIDE SEQUENCE</scope>
    <source>
        <strain evidence="2">D49</strain>
    </source>
</reference>
<name>A0A9P7KIZ3_9AGAR</name>
<dbReference type="EMBL" id="JABCKI010001478">
    <property type="protein sequence ID" value="KAG5649156.1"/>
    <property type="molecule type" value="Genomic_DNA"/>
</dbReference>